<keyword evidence="4" id="KW-1185">Reference proteome</keyword>
<protein>
    <submittedName>
        <fullName evidence="3">Uncharacterized protein</fullName>
    </submittedName>
</protein>
<feature type="non-terminal residue" evidence="3">
    <location>
        <position position="388"/>
    </location>
</feature>
<dbReference type="GO" id="GO:0020037">
    <property type="term" value="F:heme binding"/>
    <property type="evidence" value="ECO:0007669"/>
    <property type="project" value="InterPro"/>
</dbReference>
<dbReference type="InterPro" id="IPR002403">
    <property type="entry name" value="Cyt_P450_E_grp-IV"/>
</dbReference>
<dbReference type="Proteomes" id="UP000015453">
    <property type="component" value="Unassembled WGS sequence"/>
</dbReference>
<organism evidence="3 4">
    <name type="scientific">Genlisea aurea</name>
    <dbReference type="NCBI Taxonomy" id="192259"/>
    <lineage>
        <taxon>Eukaryota</taxon>
        <taxon>Viridiplantae</taxon>
        <taxon>Streptophyta</taxon>
        <taxon>Embryophyta</taxon>
        <taxon>Tracheophyta</taxon>
        <taxon>Spermatophyta</taxon>
        <taxon>Magnoliopsida</taxon>
        <taxon>eudicotyledons</taxon>
        <taxon>Gunneridae</taxon>
        <taxon>Pentapetalae</taxon>
        <taxon>asterids</taxon>
        <taxon>lamiids</taxon>
        <taxon>Lamiales</taxon>
        <taxon>Lentibulariaceae</taxon>
        <taxon>Genlisea</taxon>
    </lineage>
</organism>
<feature type="non-terminal residue" evidence="3">
    <location>
        <position position="1"/>
    </location>
</feature>
<proteinExistence type="predicted"/>
<dbReference type="PANTHER" id="PTHR24286:SF375">
    <property type="entry name" value="ABSCISIC ACID 8'-HYDROXYLASE 4-LIKE"/>
    <property type="match status" value="1"/>
</dbReference>
<reference evidence="3 4" key="1">
    <citation type="journal article" date="2013" name="BMC Genomics">
        <title>The miniature genome of a carnivorous plant Genlisea aurea contains a low number of genes and short non-coding sequences.</title>
        <authorList>
            <person name="Leushkin E.V."/>
            <person name="Sutormin R.A."/>
            <person name="Nabieva E.R."/>
            <person name="Penin A.A."/>
            <person name="Kondrashov A.S."/>
            <person name="Logacheva M.D."/>
        </authorList>
    </citation>
    <scope>NUCLEOTIDE SEQUENCE [LARGE SCALE GENOMIC DNA]</scope>
</reference>
<name>S8DPQ1_9LAMI</name>
<dbReference type="PRINTS" id="PR00465">
    <property type="entry name" value="EP450IV"/>
</dbReference>
<evidence type="ECO:0000313" key="4">
    <source>
        <dbReference type="Proteomes" id="UP000015453"/>
    </source>
</evidence>
<evidence type="ECO:0000313" key="3">
    <source>
        <dbReference type="EMBL" id="EPS65063.1"/>
    </source>
</evidence>
<evidence type="ECO:0000256" key="2">
    <source>
        <dbReference type="ARBA" id="ARBA00023004"/>
    </source>
</evidence>
<dbReference type="OrthoDB" id="1372046at2759"/>
<dbReference type="AlphaFoldDB" id="S8DPQ1"/>
<dbReference type="EMBL" id="AUSU01004449">
    <property type="protein sequence ID" value="EPS65063.1"/>
    <property type="molecule type" value="Genomic_DNA"/>
</dbReference>
<accession>S8DPQ1</accession>
<dbReference type="Pfam" id="PF00067">
    <property type="entry name" value="p450"/>
    <property type="match status" value="1"/>
</dbReference>
<sequence>FIVISFAVTCIFLCYYFFRGTKNKETLKLPPGSMGWPFVGETLRLYSDDPNVFFSDKLTRYGEIFKTHILRCPCVILGSPEAVRFVLVSGADLFRPTYPKSKEALIGPNALFFHEGEYHASLRKLVQTALSPKSARKILPAVDAIAAAAVESWVSRGTTVNTFREMKKFSFRIGILAVFGELEDRHKEEIEENYFILDKGYNSFPVNIPGTRYRKALTARRRLNDIVDEIIVERKNADRENLLDVLLRHEGDRFLDLNRHQIVDNIIGVLFAAQDTTASALTWILKYLHQHRDVLEALRVEHASNREGNKSLTWTQIRNMPFTYKVIMESLRMASIVSFTFREAVVDVEYNGYIIPKGWKVMPLFRNIHYNPEYFNNPHKFDPYRFEV</sequence>
<dbReference type="GO" id="GO:0010295">
    <property type="term" value="F:(+)-abscisic acid 8'-hydroxylase activity"/>
    <property type="evidence" value="ECO:0007669"/>
    <property type="project" value="TreeGrafter"/>
</dbReference>
<dbReference type="InterPro" id="IPR001128">
    <property type="entry name" value="Cyt_P450"/>
</dbReference>
<dbReference type="Gene3D" id="1.10.630.10">
    <property type="entry name" value="Cytochrome P450"/>
    <property type="match status" value="1"/>
</dbReference>
<dbReference type="PANTHER" id="PTHR24286">
    <property type="entry name" value="CYTOCHROME P450 26"/>
    <property type="match status" value="1"/>
</dbReference>
<dbReference type="SUPFAM" id="SSF48264">
    <property type="entry name" value="Cytochrome P450"/>
    <property type="match status" value="1"/>
</dbReference>
<dbReference type="GO" id="GO:0005506">
    <property type="term" value="F:iron ion binding"/>
    <property type="evidence" value="ECO:0007669"/>
    <property type="project" value="InterPro"/>
</dbReference>
<gene>
    <name evidence="3" type="ORF">M569_09716</name>
</gene>
<evidence type="ECO:0000256" key="1">
    <source>
        <dbReference type="ARBA" id="ARBA00022723"/>
    </source>
</evidence>
<dbReference type="GO" id="GO:0016125">
    <property type="term" value="P:sterol metabolic process"/>
    <property type="evidence" value="ECO:0007669"/>
    <property type="project" value="TreeGrafter"/>
</dbReference>
<dbReference type="InterPro" id="IPR036396">
    <property type="entry name" value="Cyt_P450_sf"/>
</dbReference>
<comment type="caution">
    <text evidence="3">The sequence shown here is derived from an EMBL/GenBank/DDBJ whole genome shotgun (WGS) entry which is preliminary data.</text>
</comment>
<keyword evidence="2" id="KW-0408">Iron</keyword>
<keyword evidence="1" id="KW-0479">Metal-binding</keyword>